<comment type="caution">
    <text evidence="2">The sequence shown here is derived from an EMBL/GenBank/DDBJ whole genome shotgun (WGS) entry which is preliminary data.</text>
</comment>
<evidence type="ECO:0000256" key="1">
    <source>
        <dbReference type="SAM" id="MobiDB-lite"/>
    </source>
</evidence>
<evidence type="ECO:0000313" key="3">
    <source>
        <dbReference type="Proteomes" id="UP000317043"/>
    </source>
</evidence>
<reference evidence="2 3" key="1">
    <citation type="submission" date="2019-06" db="EMBL/GenBank/DDBJ databases">
        <title>Sequencing the genomes of 1000 actinobacteria strains.</title>
        <authorList>
            <person name="Klenk H.-P."/>
        </authorList>
    </citation>
    <scope>NUCLEOTIDE SEQUENCE [LARGE SCALE GENOMIC DNA]</scope>
    <source>
        <strain evidence="2 3">DSM 45928</strain>
    </source>
</reference>
<organism evidence="2 3">
    <name type="scientific">Stackebrandtia endophytica</name>
    <dbReference type="NCBI Taxonomy" id="1496996"/>
    <lineage>
        <taxon>Bacteria</taxon>
        <taxon>Bacillati</taxon>
        <taxon>Actinomycetota</taxon>
        <taxon>Actinomycetes</taxon>
        <taxon>Glycomycetales</taxon>
        <taxon>Glycomycetaceae</taxon>
        <taxon>Stackebrandtia</taxon>
    </lineage>
</organism>
<evidence type="ECO:0000313" key="2">
    <source>
        <dbReference type="EMBL" id="TQL74521.1"/>
    </source>
</evidence>
<keyword evidence="3" id="KW-1185">Reference proteome</keyword>
<feature type="compositionally biased region" description="Acidic residues" evidence="1">
    <location>
        <begin position="40"/>
        <end position="97"/>
    </location>
</feature>
<feature type="compositionally biased region" description="Acidic residues" evidence="1">
    <location>
        <begin position="21"/>
        <end position="32"/>
    </location>
</feature>
<sequence>MAVTADSWPEDGDGDQANYDAYDDTSLDDDTLDLGHNDDFGDDEDLTVDSESPDDAPDDGDGPDVDLVIDDDVTVDTTDEEVVGSDPDAVDTADSEAFDPQFPPELSLDPMPEPVDGQPWSDADLLGDTSDTVQWNNLSYTPVTEDLLAMDASDGGWDALLGSTDPAVASLARWWQS</sequence>
<proteinExistence type="predicted"/>
<name>A0A543APL1_9ACTN</name>
<accession>A0A543APL1</accession>
<gene>
    <name evidence="2" type="ORF">FB566_0004</name>
</gene>
<protein>
    <submittedName>
        <fullName evidence="2">Uncharacterized protein</fullName>
    </submittedName>
</protein>
<dbReference type="EMBL" id="VFOW01000001">
    <property type="protein sequence ID" value="TQL74521.1"/>
    <property type="molecule type" value="Genomic_DNA"/>
</dbReference>
<dbReference type="InParanoid" id="A0A543APL1"/>
<feature type="region of interest" description="Disordered" evidence="1">
    <location>
        <begin position="1"/>
        <end position="128"/>
    </location>
</feature>
<dbReference type="Proteomes" id="UP000317043">
    <property type="component" value="Unassembled WGS sequence"/>
</dbReference>
<dbReference type="AlphaFoldDB" id="A0A543APL1"/>